<dbReference type="InterPro" id="IPR033838">
    <property type="entry name" value="CvaB_peptidase"/>
</dbReference>
<accession>A0ABW7PTL4</accession>
<keyword evidence="7 10" id="KW-1133">Transmembrane helix</keyword>
<dbReference type="CDD" id="cd18567">
    <property type="entry name" value="ABC_6TM_CvaB_RaxB_like"/>
    <property type="match status" value="1"/>
</dbReference>
<dbReference type="SUPFAM" id="SSF52540">
    <property type="entry name" value="P-loop containing nucleoside triphosphate hydrolases"/>
    <property type="match status" value="1"/>
</dbReference>
<evidence type="ECO:0000256" key="7">
    <source>
        <dbReference type="ARBA" id="ARBA00022989"/>
    </source>
</evidence>
<evidence type="ECO:0000256" key="10">
    <source>
        <dbReference type="SAM" id="Phobius"/>
    </source>
</evidence>
<feature type="domain" description="ABC transmembrane type-1" evidence="12">
    <location>
        <begin position="179"/>
        <end position="458"/>
    </location>
</feature>
<comment type="subcellular location">
    <subcellularLocation>
        <location evidence="1">Cell membrane</location>
        <topology evidence="1">Multi-pass membrane protein</topology>
    </subcellularLocation>
</comment>
<keyword evidence="6" id="KW-0067">ATP-binding</keyword>
<name>A0ABW7PTL4_9GAMM</name>
<dbReference type="SMART" id="SM00382">
    <property type="entry name" value="AAA"/>
    <property type="match status" value="1"/>
</dbReference>
<dbReference type="Pfam" id="PF00664">
    <property type="entry name" value="ABC_membrane"/>
    <property type="match status" value="1"/>
</dbReference>
<dbReference type="InterPro" id="IPR017871">
    <property type="entry name" value="ABC_transporter-like_CS"/>
</dbReference>
<keyword evidence="4 10" id="KW-0812">Transmembrane</keyword>
<dbReference type="CDD" id="cd02419">
    <property type="entry name" value="Peptidase_C39C"/>
    <property type="match status" value="1"/>
</dbReference>
<evidence type="ECO:0000256" key="9">
    <source>
        <dbReference type="ARBA" id="ARBA00034018"/>
    </source>
</evidence>
<evidence type="ECO:0000256" key="1">
    <source>
        <dbReference type="ARBA" id="ARBA00004651"/>
    </source>
</evidence>
<dbReference type="Pfam" id="PF03412">
    <property type="entry name" value="Peptidase_C39"/>
    <property type="match status" value="1"/>
</dbReference>
<dbReference type="PANTHER" id="PTHR24221:SF606">
    <property type="entry name" value="COLICIN V SECRETION-PROCESSING ATP-BINDING PROTEIN"/>
    <property type="match status" value="1"/>
</dbReference>
<evidence type="ECO:0000256" key="3">
    <source>
        <dbReference type="ARBA" id="ARBA00012191"/>
    </source>
</evidence>
<evidence type="ECO:0000313" key="15">
    <source>
        <dbReference type="Proteomes" id="UP001611251"/>
    </source>
</evidence>
<feature type="transmembrane region" description="Helical" evidence="10">
    <location>
        <begin position="175"/>
        <end position="193"/>
    </location>
</feature>
<evidence type="ECO:0000256" key="6">
    <source>
        <dbReference type="ARBA" id="ARBA00022840"/>
    </source>
</evidence>
<dbReference type="Gene3D" id="1.20.1560.10">
    <property type="entry name" value="ABC transporter type 1, transmembrane domain"/>
    <property type="match status" value="1"/>
</dbReference>
<comment type="catalytic activity">
    <reaction evidence="9">
        <text>ATP + H2O + xenobioticSide 1 = ADP + phosphate + xenobioticSide 2.</text>
        <dbReference type="EC" id="7.6.2.2"/>
    </reaction>
</comment>
<feature type="transmembrane region" description="Helical" evidence="10">
    <location>
        <begin position="413"/>
        <end position="435"/>
    </location>
</feature>
<feature type="transmembrane region" description="Helical" evidence="10">
    <location>
        <begin position="213"/>
        <end position="233"/>
    </location>
</feature>
<evidence type="ECO:0000256" key="5">
    <source>
        <dbReference type="ARBA" id="ARBA00022741"/>
    </source>
</evidence>
<dbReference type="Pfam" id="PF00005">
    <property type="entry name" value="ABC_tran"/>
    <property type="match status" value="1"/>
</dbReference>
<comment type="similarity">
    <text evidence="2">Belongs to the ABC transporter superfamily. Drug exporter-2 (TC 3.A.1.117) family.</text>
</comment>
<dbReference type="PROSITE" id="PS00211">
    <property type="entry name" value="ABC_TRANSPORTER_1"/>
    <property type="match status" value="1"/>
</dbReference>
<organism evidence="14 15">
    <name type="scientific">Pantoea osteomyelitidis</name>
    <dbReference type="NCBI Taxonomy" id="3230026"/>
    <lineage>
        <taxon>Bacteria</taxon>
        <taxon>Pseudomonadati</taxon>
        <taxon>Pseudomonadota</taxon>
        <taxon>Gammaproteobacteria</taxon>
        <taxon>Enterobacterales</taxon>
        <taxon>Erwiniaceae</taxon>
        <taxon>Pantoea</taxon>
    </lineage>
</organism>
<dbReference type="InterPro" id="IPR036640">
    <property type="entry name" value="ABC1_TM_sf"/>
</dbReference>
<keyword evidence="5" id="KW-0547">Nucleotide-binding</keyword>
<evidence type="ECO:0000313" key="14">
    <source>
        <dbReference type="EMBL" id="MFH8133139.1"/>
    </source>
</evidence>
<proteinExistence type="inferred from homology"/>
<dbReference type="Gene3D" id="3.40.50.300">
    <property type="entry name" value="P-loop containing nucleotide triphosphate hydrolases"/>
    <property type="match status" value="1"/>
</dbReference>
<keyword evidence="8 10" id="KW-0472">Membrane</keyword>
<evidence type="ECO:0000256" key="4">
    <source>
        <dbReference type="ARBA" id="ARBA00022692"/>
    </source>
</evidence>
<dbReference type="PROSITE" id="PS50929">
    <property type="entry name" value="ABC_TM1F"/>
    <property type="match status" value="1"/>
</dbReference>
<feature type="transmembrane region" description="Helical" evidence="10">
    <location>
        <begin position="286"/>
        <end position="308"/>
    </location>
</feature>
<evidence type="ECO:0000259" key="12">
    <source>
        <dbReference type="PROSITE" id="PS50929"/>
    </source>
</evidence>
<dbReference type="EC" id="7.6.2.2" evidence="3"/>
<feature type="domain" description="ABC transporter" evidence="11">
    <location>
        <begin position="492"/>
        <end position="703"/>
    </location>
</feature>
<dbReference type="InterPro" id="IPR003593">
    <property type="entry name" value="AAA+_ATPase"/>
</dbReference>
<dbReference type="RefSeq" id="WP_397211828.1">
    <property type="nucleotide sequence ID" value="NZ_JBGFSN010000003.1"/>
</dbReference>
<dbReference type="EMBL" id="JBGFSN010000003">
    <property type="protein sequence ID" value="MFH8133139.1"/>
    <property type="molecule type" value="Genomic_DNA"/>
</dbReference>
<dbReference type="SUPFAM" id="SSF90123">
    <property type="entry name" value="ABC transporter transmembrane region"/>
    <property type="match status" value="1"/>
</dbReference>
<sequence>MNEQLYQWINRRLNFSFRPKVPEILQTEASECGLACLAMIASFYGTNHDLFSLREKFSVSSRGLTLKDLITMGKHLGMHTRALSLEIHELSLLRRPCILHWDLNHFVVLVAVNRRSITIHDPARGKRKISLARCRQHFTGIALEVWPGSDFTPAEERAKFRFSNLLKNITGLRGALVKIFSLSLVIESINLLLPMGTQLVMDHVLPAEDVGLLMLVCLGLFSFILFRTFISFFRSWTTLLIGALIDVQWKGGLFSHLLELPAHYFEKRKLGDIQSRFNSLETLHKIFTTSIVHSIIDAIMSIGLMVMMYLYGGWLLWVVLAMTLIYVTLRLTTWRRYRNATEDKIVRDAKADSHFMETLYGINTIRSLGLTQTRAQYWLNLSVDSTNAGIKLSRLDMLFGGVNNIITAFDQVIILWLGAMMVIDGHLTIGMFVAFNAYRGQFGERAANLVNMLLQLRMLGLHNERIADIVLTTPEQSGKTIDIFRPNEAASLELQDISYQYDGISRAIFSRLSLAFAPGESVAIAGPSGLGKTTLMKIMTGQVKPDVGKVLFNGMDIHAVGLNNYRRCIACVLQDDKLFSGSIADNICAFTAPHDTELMQQCAEMANIHNDIMAMPMGYETLISELGSSLSGGQKQRLLIARALYRQPMILFMDEATSHLDLENEAHINQAIATQKITRIFIAHRPSTLASADRIINLADVLT</sequence>
<dbReference type="InterPro" id="IPR027417">
    <property type="entry name" value="P-loop_NTPase"/>
</dbReference>
<dbReference type="Gene3D" id="3.90.70.10">
    <property type="entry name" value="Cysteine proteinases"/>
    <property type="match status" value="1"/>
</dbReference>
<keyword evidence="15" id="KW-1185">Reference proteome</keyword>
<evidence type="ECO:0000256" key="2">
    <source>
        <dbReference type="ARBA" id="ARBA00006526"/>
    </source>
</evidence>
<evidence type="ECO:0000259" key="13">
    <source>
        <dbReference type="PROSITE" id="PS50990"/>
    </source>
</evidence>
<comment type="caution">
    <text evidence="14">The sequence shown here is derived from an EMBL/GenBank/DDBJ whole genome shotgun (WGS) entry which is preliminary data.</text>
</comment>
<feature type="transmembrane region" description="Helical" evidence="10">
    <location>
        <begin position="314"/>
        <end position="332"/>
    </location>
</feature>
<dbReference type="Proteomes" id="UP001611251">
    <property type="component" value="Unassembled WGS sequence"/>
</dbReference>
<dbReference type="PROSITE" id="PS50893">
    <property type="entry name" value="ABC_TRANSPORTER_2"/>
    <property type="match status" value="1"/>
</dbReference>
<dbReference type="PROSITE" id="PS50990">
    <property type="entry name" value="PEPTIDASE_C39"/>
    <property type="match status" value="1"/>
</dbReference>
<reference evidence="14 15" key="1">
    <citation type="submission" date="2024-08" db="EMBL/GenBank/DDBJ databases">
        <title>Pantoea ronii - a newly identified human opportunistic pathogen.</title>
        <authorList>
            <person name="Keidar-Friedman D."/>
            <person name="Sorek N."/>
            <person name="Leshin-Carmel D."/>
            <person name="Tsur A."/>
            <person name="Amsalem M."/>
            <person name="Tolkach D."/>
            <person name="Brosh-Nissimov T."/>
        </authorList>
    </citation>
    <scope>NUCLEOTIDE SEQUENCE [LARGE SCALE GENOMIC DNA]</scope>
    <source>
        <strain evidence="14 15">AA23256</strain>
    </source>
</reference>
<evidence type="ECO:0000256" key="8">
    <source>
        <dbReference type="ARBA" id="ARBA00023136"/>
    </source>
</evidence>
<dbReference type="InterPro" id="IPR039421">
    <property type="entry name" value="Type_1_exporter"/>
</dbReference>
<gene>
    <name evidence="14" type="ORF">ABU178_02930</name>
</gene>
<evidence type="ECO:0000259" key="11">
    <source>
        <dbReference type="PROSITE" id="PS50893"/>
    </source>
</evidence>
<feature type="domain" description="Peptidase C39" evidence="13">
    <location>
        <begin position="26"/>
        <end position="145"/>
    </location>
</feature>
<dbReference type="InterPro" id="IPR005074">
    <property type="entry name" value="Peptidase_C39"/>
</dbReference>
<protein>
    <recommendedName>
        <fullName evidence="3">ABC-type xenobiotic transporter</fullName>
        <ecNumber evidence="3">7.6.2.2</ecNumber>
    </recommendedName>
</protein>
<dbReference type="InterPro" id="IPR011527">
    <property type="entry name" value="ABC1_TM_dom"/>
</dbReference>
<dbReference type="PANTHER" id="PTHR24221">
    <property type="entry name" value="ATP-BINDING CASSETTE SUB-FAMILY B"/>
    <property type="match status" value="1"/>
</dbReference>
<dbReference type="InterPro" id="IPR003439">
    <property type="entry name" value="ABC_transporter-like_ATP-bd"/>
</dbReference>